<reference evidence="2" key="1">
    <citation type="journal article" date="2019" name="Int. J. Syst. Evol. Microbiol.">
        <title>The Global Catalogue of Microorganisms (GCM) 10K type strain sequencing project: providing services to taxonomists for standard genome sequencing and annotation.</title>
        <authorList>
            <consortium name="The Broad Institute Genomics Platform"/>
            <consortium name="The Broad Institute Genome Sequencing Center for Infectious Disease"/>
            <person name="Wu L."/>
            <person name="Ma J."/>
        </authorList>
    </citation>
    <scope>NUCLEOTIDE SEQUENCE [LARGE SCALE GENOMIC DNA]</scope>
    <source>
        <strain evidence="2">KCTC 12848</strain>
    </source>
</reference>
<gene>
    <name evidence="1" type="ORF">ACFPFM_25720</name>
</gene>
<sequence length="65" mass="6952">MMATSRQLARLVGGFLGVAAHHVVAPAMMRAARADVLDVVVDVYRAPVLVLAAARTTIEEVLHDE</sequence>
<proteinExistence type="predicted"/>
<dbReference type="RefSeq" id="WP_380647536.1">
    <property type="nucleotide sequence ID" value="NZ_JBHSJB010000026.1"/>
</dbReference>
<accession>A0ABV9Y673</accession>
<dbReference type="EMBL" id="JBHSJB010000026">
    <property type="protein sequence ID" value="MFC5057132.1"/>
    <property type="molecule type" value="Genomic_DNA"/>
</dbReference>
<name>A0ABV9Y673_9PSEU</name>
<keyword evidence="2" id="KW-1185">Reference proteome</keyword>
<dbReference type="Proteomes" id="UP001595833">
    <property type="component" value="Unassembled WGS sequence"/>
</dbReference>
<protein>
    <submittedName>
        <fullName evidence="1">Uncharacterized protein</fullName>
    </submittedName>
</protein>
<evidence type="ECO:0000313" key="1">
    <source>
        <dbReference type="EMBL" id="MFC5057132.1"/>
    </source>
</evidence>
<organism evidence="1 2">
    <name type="scientific">Saccharothrix xinjiangensis</name>
    <dbReference type="NCBI Taxonomy" id="204798"/>
    <lineage>
        <taxon>Bacteria</taxon>
        <taxon>Bacillati</taxon>
        <taxon>Actinomycetota</taxon>
        <taxon>Actinomycetes</taxon>
        <taxon>Pseudonocardiales</taxon>
        <taxon>Pseudonocardiaceae</taxon>
        <taxon>Saccharothrix</taxon>
    </lineage>
</organism>
<comment type="caution">
    <text evidence="1">The sequence shown here is derived from an EMBL/GenBank/DDBJ whole genome shotgun (WGS) entry which is preliminary data.</text>
</comment>
<evidence type="ECO:0000313" key="2">
    <source>
        <dbReference type="Proteomes" id="UP001595833"/>
    </source>
</evidence>